<dbReference type="Pfam" id="PF07727">
    <property type="entry name" value="RVT_2"/>
    <property type="match status" value="1"/>
</dbReference>
<reference evidence="4" key="1">
    <citation type="journal article" date="2019" name="Sci. Rep.">
        <title>Draft genome of Tanacetum cinerariifolium, the natural source of mosquito coil.</title>
        <authorList>
            <person name="Yamashiro T."/>
            <person name="Shiraishi A."/>
            <person name="Satake H."/>
            <person name="Nakayama K."/>
        </authorList>
    </citation>
    <scope>NUCLEOTIDE SEQUENCE</scope>
</reference>
<dbReference type="PANTHER" id="PTHR31286">
    <property type="entry name" value="GLYCINE-RICH CELL WALL STRUCTURAL PROTEIN 1.8-LIKE"/>
    <property type="match status" value="1"/>
</dbReference>
<dbReference type="Pfam" id="PF04827">
    <property type="entry name" value="Plant_tran"/>
    <property type="match status" value="1"/>
</dbReference>
<dbReference type="EMBL" id="BKCJ010003856">
    <property type="protein sequence ID" value="GEU57591.1"/>
    <property type="molecule type" value="Genomic_DNA"/>
</dbReference>
<feature type="compositionally biased region" description="Polar residues" evidence="1">
    <location>
        <begin position="561"/>
        <end position="587"/>
    </location>
</feature>
<evidence type="ECO:0000256" key="1">
    <source>
        <dbReference type="SAM" id="MobiDB-lite"/>
    </source>
</evidence>
<feature type="region of interest" description="Disordered" evidence="1">
    <location>
        <begin position="95"/>
        <end position="114"/>
    </location>
</feature>
<dbReference type="InterPro" id="IPR013103">
    <property type="entry name" value="RVT_2"/>
</dbReference>
<dbReference type="InterPro" id="IPR025558">
    <property type="entry name" value="DUF4283"/>
</dbReference>
<protein>
    <submittedName>
        <fullName evidence="4">Putative nuclease HARBI1</fullName>
    </submittedName>
</protein>
<dbReference type="Pfam" id="PF14111">
    <property type="entry name" value="DUF4283"/>
    <property type="match status" value="1"/>
</dbReference>
<accession>A0A6L2L6Y3</accession>
<evidence type="ECO:0000259" key="3">
    <source>
        <dbReference type="Pfam" id="PF14111"/>
    </source>
</evidence>
<comment type="caution">
    <text evidence="4">The sequence shown here is derived from an EMBL/GenBank/DDBJ whole genome shotgun (WGS) entry which is preliminary data.</text>
</comment>
<name>A0A6L2L6Y3_TANCI</name>
<gene>
    <name evidence="4" type="ORF">Tci_029569</name>
</gene>
<feature type="compositionally biased region" description="Basic and acidic residues" evidence="1">
    <location>
        <begin position="1238"/>
        <end position="1249"/>
    </location>
</feature>
<evidence type="ECO:0000259" key="2">
    <source>
        <dbReference type="Pfam" id="PF07727"/>
    </source>
</evidence>
<feature type="domain" description="DUF4283" evidence="3">
    <location>
        <begin position="386"/>
        <end position="452"/>
    </location>
</feature>
<evidence type="ECO:0000313" key="4">
    <source>
        <dbReference type="EMBL" id="GEU57591.1"/>
    </source>
</evidence>
<sequence>MRSPDKVTYGRLVQFFCLRIFPCADSRALFFSLGFYKKASGRKQEGVVVRRSSTKRRADRFLLFADKMCRLRCGNAVAGVARRWPALPHRRPALPNGVGSGVGRPTPDPTPLGNAGRRCVAWHGQYGKGDKKYPTIMFEAVASQDLWIWHAFFGIAGANNDINVLDNSPLFDDLLDDLAPSVPYVVNGVEYRNGYYLADGIYPEWASFVKSSTVTTDPKHTHGNLREGTATRVNLEEPRDIMKKFKGAVEGLQCDTSTRARSNPSYGFGDSVIACDGAGMQQSKASNSDPSITKKRQEVMNTIWSIWNKLVAETPIETDASKVSPGDPIVQVVDINTKSTFYDRAAGASAKELPNVNSNFRPLVVDPVFDEVNIYIPRKVIEKVSKRFEHTLYGYFIEKRMSFLVVEYYARNNWVKHRQKRITMNNKGFFFFKFDSQVGLEVVLEGGHWLIQVDFVDVVTVCIPSLNGEDFTKDAIRVEYEWRPSRCDICKIFGHVHDHCPKKVVSSPIVTTSNVVTPTVETNDGFQMVGKKKKRKGKSESNNDGQYDGPSVRQNVRYKPNETTSAPKKGSTNVGNSFKSSSTLKTTDNQDRDLVLKKKKEISLEYNNSFLDEYECSSLALDREERRGEMRRKRLDNLKQDQIMLVIKRVSEKNKVFRERKKNAKFVQRGEWGIVGKSGGLWWNGAGSGGRGFVESGEKVGRMNRETMISLGQKNTLAEYMILSGVDNRPPMLDKDLTKKYAELSVAEKIQADCDMKTTNIIIQDSGFDVPVFSLRDDPIACLNKAMAFLTVVSSSRRDKVKVIPVLGIRVMLLVLGETMQADRQGLLNATTVKTKDLDTYDSDCDDISNAQAVLMANISNYGSDVISESRLKMAEKDKDPEAIKQKISNKPIDDVKLNKLYEDFRKHFVPQHELSADETLWYHMLNPSTKSSDALPFKIEALKELPKVSLVNESFKKLKLHLANFNKVVKIRTTPNARTKELFAFNDLKAQLENKDSTICKLKDIIKSLREKSKEGNVKYDYGEIVTKNVELENSVGKLLSENESLFEQDKEKQPLDNALDFAYKHAQGIQELLVYVQDTCPNAIKPSAKKVSVTPKNKVKKVRIYNKRTQKIIETIHVTFDELTIMASEQFSSGPGLQCMTFVTSSSGLVPNTVSQQPCIPPNRYDRDHLFQPMFNEYFNTPSIAVSPIPVDAAPRAIDLADSLVSTSIDHDASSTSISSTQEQEHSPNISQGFEESPKMPLFHDDPLNESPNKDSTFQGSVLKIKARLVAQGFRQEEGIDFEESFAPVARIGAVRIFVTNAAHKNMTILQMDVKTDFLNGELKEEGENSNNKYLSIAVESLGTNCAFSETRNMNPIANQQAALDNALVPSEKRLKIERCNTRIAFTKPRKEETYQVTLEALNLFAFYPAFQAMYNQKNIDCVALLWEDFMYQANKREISLAKKEHMPYPRFTKVIIDHFISKDNIISMRNRINLHTSHDDTLVGTLKFVSIAEDYQIYGVVIPDGMINDDIKLSKAYKTYLDYATGKVPPKKERKFKKPASPKLNIVLASPKEPALKGKRVKRATKKATTAPTTSVVIRDTHDKSVLKKKAPAKIGRGKGIELLSDAALLEEAQIKKALRKSRRETHKLQASCSNERMN</sequence>
<dbReference type="InterPro" id="IPR006912">
    <property type="entry name" value="Harbinger_derived_prot"/>
</dbReference>
<dbReference type="InterPro" id="IPR040256">
    <property type="entry name" value="At4g02000-like"/>
</dbReference>
<feature type="region of interest" description="Disordered" evidence="1">
    <location>
        <begin position="526"/>
        <end position="587"/>
    </location>
</feature>
<feature type="domain" description="Reverse transcriptase Ty1/copia-type" evidence="2">
    <location>
        <begin position="1264"/>
        <end position="1328"/>
    </location>
</feature>
<feature type="region of interest" description="Disordered" evidence="1">
    <location>
        <begin position="1213"/>
        <end position="1258"/>
    </location>
</feature>
<dbReference type="PANTHER" id="PTHR31286:SF99">
    <property type="entry name" value="DUF4283 DOMAIN-CONTAINING PROTEIN"/>
    <property type="match status" value="1"/>
</dbReference>
<organism evidence="4">
    <name type="scientific">Tanacetum cinerariifolium</name>
    <name type="common">Dalmatian daisy</name>
    <name type="synonym">Chrysanthemum cinerariifolium</name>
    <dbReference type="NCBI Taxonomy" id="118510"/>
    <lineage>
        <taxon>Eukaryota</taxon>
        <taxon>Viridiplantae</taxon>
        <taxon>Streptophyta</taxon>
        <taxon>Embryophyta</taxon>
        <taxon>Tracheophyta</taxon>
        <taxon>Spermatophyta</taxon>
        <taxon>Magnoliopsida</taxon>
        <taxon>eudicotyledons</taxon>
        <taxon>Gunneridae</taxon>
        <taxon>Pentapetalae</taxon>
        <taxon>asterids</taxon>
        <taxon>campanulids</taxon>
        <taxon>Asterales</taxon>
        <taxon>Asteraceae</taxon>
        <taxon>Asteroideae</taxon>
        <taxon>Anthemideae</taxon>
        <taxon>Anthemidinae</taxon>
        <taxon>Tanacetum</taxon>
    </lineage>
</organism>
<proteinExistence type="predicted"/>